<comment type="caution">
    <text evidence="5">The sequence shown here is derived from an EMBL/GenBank/DDBJ whole genome shotgun (WGS) entry which is preliminary data.</text>
</comment>
<organism evidence="5 6">
    <name type="scientific">Mycolicibacterium peregrinum</name>
    <name type="common">Mycobacterium peregrinum</name>
    <dbReference type="NCBI Taxonomy" id="43304"/>
    <lineage>
        <taxon>Bacteria</taxon>
        <taxon>Bacillati</taxon>
        <taxon>Actinomycetota</taxon>
        <taxon>Actinomycetes</taxon>
        <taxon>Mycobacteriales</taxon>
        <taxon>Mycobacteriaceae</taxon>
        <taxon>Mycolicibacterium</taxon>
    </lineage>
</organism>
<feature type="compositionally biased region" description="Low complexity" evidence="2">
    <location>
        <begin position="355"/>
        <end position="365"/>
    </location>
</feature>
<feature type="region of interest" description="Disordered" evidence="2">
    <location>
        <begin position="182"/>
        <end position="203"/>
    </location>
</feature>
<keyword evidence="3" id="KW-0812">Transmembrane</keyword>
<accession>A0A1A0RCL8</accession>
<dbReference type="PANTHER" id="PTHR46766:SF1">
    <property type="entry name" value="GLUTAMINE-RICH PROTEIN 2"/>
    <property type="match status" value="1"/>
</dbReference>
<dbReference type="InterPro" id="IPR038332">
    <property type="entry name" value="PPE_sf"/>
</dbReference>
<evidence type="ECO:0000256" key="2">
    <source>
        <dbReference type="SAM" id="MobiDB-lite"/>
    </source>
</evidence>
<keyword evidence="3" id="KW-1133">Transmembrane helix</keyword>
<dbReference type="AlphaFoldDB" id="A0A1A0RCL8"/>
<evidence type="ECO:0000256" key="3">
    <source>
        <dbReference type="SAM" id="Phobius"/>
    </source>
</evidence>
<feature type="domain" description="PPE" evidence="4">
    <location>
        <begin position="12"/>
        <end position="174"/>
    </location>
</feature>
<feature type="region of interest" description="Disordered" evidence="2">
    <location>
        <begin position="464"/>
        <end position="493"/>
    </location>
</feature>
<keyword evidence="3" id="KW-0472">Membrane</keyword>
<dbReference type="FunFam" id="1.20.1260.20:FF:000001">
    <property type="entry name" value="PPE family protein PPE41"/>
    <property type="match status" value="1"/>
</dbReference>
<dbReference type="PANTHER" id="PTHR46766">
    <property type="entry name" value="GLUTAMINE-RICH PROTEIN 2"/>
    <property type="match status" value="1"/>
</dbReference>
<feature type="compositionally biased region" description="Polar residues" evidence="2">
    <location>
        <begin position="484"/>
        <end position="493"/>
    </location>
</feature>
<dbReference type="Gene3D" id="1.20.1260.20">
    <property type="entry name" value="PPE superfamily"/>
    <property type="match status" value="1"/>
</dbReference>
<dbReference type="GO" id="GO:0052572">
    <property type="term" value="P:response to host immune response"/>
    <property type="evidence" value="ECO:0007669"/>
    <property type="project" value="TreeGrafter"/>
</dbReference>
<feature type="compositionally biased region" description="Polar residues" evidence="2">
    <location>
        <begin position="326"/>
        <end position="335"/>
    </location>
</feature>
<dbReference type="Proteomes" id="UP000093902">
    <property type="component" value="Unassembled WGS sequence"/>
</dbReference>
<dbReference type="STRING" id="43304.GCA_001403655_04215"/>
<comment type="similarity">
    <text evidence="1">Belongs to the mycobacterial PPE family.</text>
</comment>
<evidence type="ECO:0000259" key="4">
    <source>
        <dbReference type="Pfam" id="PF00823"/>
    </source>
</evidence>
<dbReference type="Pfam" id="PF00823">
    <property type="entry name" value="PPE"/>
    <property type="match status" value="1"/>
</dbReference>
<dbReference type="SUPFAM" id="SSF140459">
    <property type="entry name" value="PE/PPE dimer-like"/>
    <property type="match status" value="1"/>
</dbReference>
<evidence type="ECO:0000313" key="6">
    <source>
        <dbReference type="Proteomes" id="UP000093902"/>
    </source>
</evidence>
<evidence type="ECO:0000256" key="1">
    <source>
        <dbReference type="ARBA" id="ARBA00010652"/>
    </source>
</evidence>
<name>A0A1A0RCL8_MYCPR</name>
<feature type="transmembrane region" description="Helical" evidence="3">
    <location>
        <begin position="270"/>
        <end position="291"/>
    </location>
</feature>
<gene>
    <name evidence="5" type="ORF">A5792_00505</name>
</gene>
<dbReference type="InterPro" id="IPR000030">
    <property type="entry name" value="PPE_dom"/>
</dbReference>
<feature type="compositionally biased region" description="Polar residues" evidence="2">
    <location>
        <begin position="193"/>
        <end position="203"/>
    </location>
</feature>
<feature type="transmembrane region" description="Helical" evidence="3">
    <location>
        <begin position="246"/>
        <end position="264"/>
    </location>
</feature>
<proteinExistence type="inferred from homology"/>
<evidence type="ECO:0000313" key="5">
    <source>
        <dbReference type="EMBL" id="OBB32236.1"/>
    </source>
</evidence>
<reference evidence="6" key="1">
    <citation type="submission" date="2016-06" db="EMBL/GenBank/DDBJ databases">
        <authorList>
            <person name="Sutton G."/>
            <person name="Brinkac L."/>
            <person name="Sanka R."/>
            <person name="Adams M."/>
            <person name="Lau E."/>
            <person name="Mehaffy C."/>
            <person name="Tameris M."/>
            <person name="Hatherill M."/>
            <person name="Hanekom W."/>
            <person name="Mahomed H."/>
            <person name="Mcshane H."/>
        </authorList>
    </citation>
    <scope>NUCLEOTIDE SEQUENCE [LARGE SCALE GENOMIC DNA]</scope>
    <source>
        <strain evidence="6">852002-51209_SCH5440388</strain>
    </source>
</reference>
<feature type="region of interest" description="Disordered" evidence="2">
    <location>
        <begin position="299"/>
        <end position="383"/>
    </location>
</feature>
<dbReference type="EMBL" id="LZSO01000012">
    <property type="protein sequence ID" value="OBB32236.1"/>
    <property type="molecule type" value="Genomic_DNA"/>
</dbReference>
<sequence length="493" mass="50243">MRGGDDVTAPLWFAVPPEVHSALLTAGPGPGSLVAAAAQWQGLSVQYSAAAAELTQILAAVQAGSWEGPSAAQYVAAHGPYLAWLEQASSDSAVTAAQHETVAAAYSSALATMPTLAELAVNHVTHGVLLATNFFGINTIPLALNEADYVRMWLQAAESMATYEAVAASAYSAVPPTRPAPSILAPGGEARSEQQNTSSTTSGDLPLNDIWRLISDLISGAGNPQQLLETFQQFFGKLGFNPAETAILAAIALVLYDMLWYPYYASYSLLLLPFFAPALSALGALSALTLLQDRVPAPGPMPASTDVHAGHRAGGSVDVGMPPPLSTGSPAVPQTSAGPGGLTPSSPGPAGGPAGPSVVGYAVPGLDPPGVTAGPRAGAKSPGEMADTLTTVAAARAAVIARTRRKQAGRNRDRARSYRYEFLEDTEAAEGPESAPPGSPLASTQGATTLGFSGATAVVTNAGPAGMVRSEGPGESIPMLPATWTGSSQKNRE</sequence>
<protein>
    <recommendedName>
        <fullName evidence="4">PPE domain-containing protein</fullName>
    </recommendedName>
</protein>